<proteinExistence type="predicted"/>
<dbReference type="OrthoDB" id="5876968at2759"/>
<name>A0A3P7ILQ8_STRVU</name>
<feature type="compositionally biased region" description="Low complexity" evidence="1">
    <location>
        <begin position="184"/>
        <end position="200"/>
    </location>
</feature>
<feature type="region of interest" description="Disordered" evidence="1">
    <location>
        <begin position="1"/>
        <end position="143"/>
    </location>
</feature>
<feature type="region of interest" description="Disordered" evidence="1">
    <location>
        <begin position="280"/>
        <end position="318"/>
    </location>
</feature>
<gene>
    <name evidence="2" type="ORF">SVUK_LOCUS2837</name>
</gene>
<dbReference type="Proteomes" id="UP000270094">
    <property type="component" value="Unassembled WGS sequence"/>
</dbReference>
<feature type="compositionally biased region" description="Low complexity" evidence="1">
    <location>
        <begin position="307"/>
        <end position="318"/>
    </location>
</feature>
<evidence type="ECO:0000313" key="3">
    <source>
        <dbReference type="Proteomes" id="UP000270094"/>
    </source>
</evidence>
<keyword evidence="3" id="KW-1185">Reference proteome</keyword>
<protein>
    <recommendedName>
        <fullName evidence="4">EGF-like domain-containing protein</fullName>
    </recommendedName>
</protein>
<evidence type="ECO:0000256" key="1">
    <source>
        <dbReference type="SAM" id="MobiDB-lite"/>
    </source>
</evidence>
<feature type="region of interest" description="Disordered" evidence="1">
    <location>
        <begin position="330"/>
        <end position="354"/>
    </location>
</feature>
<evidence type="ECO:0000313" key="2">
    <source>
        <dbReference type="EMBL" id="VDM67839.1"/>
    </source>
</evidence>
<feature type="compositionally biased region" description="Low complexity" evidence="1">
    <location>
        <begin position="330"/>
        <end position="348"/>
    </location>
</feature>
<feature type="compositionally biased region" description="Low complexity" evidence="1">
    <location>
        <begin position="121"/>
        <end position="143"/>
    </location>
</feature>
<dbReference type="AlphaFoldDB" id="A0A3P7ILQ8"/>
<sequence>MKSTTESNRIPGKPGDEQTTQISAEPITKMTRGLFEPSTTELTKSSRSPKKEGMPGSSAGTPSSIFSSLVTKATEKPDVSNPRVTARSTTTDQLFSTKVSTSAENPISQETTTQPLERQASTLSTSPSIRPTISITGASATTTKSEATITLSKGSVTPTVNIDGGINTNVTTPGDVNMPVLSSVSTQRETTSTSVTSSPSKHFSIMPSSPGIAPETVESSTTTEEAIVSRVPSEKGQMLTSLQVNETTTPENNLSSASTHPSFPTLISFPASSSFKTVPISKTSSIPTRRPFTPISPRRSSHKQFQSISTSTTSHSPPKITLQRIFTPAPSIAPSTLPSSTSAPESTPSMPPLDPTDFPDFPESGLKTTTEDDLSVVIESFESTTEFPNDLAPGKRGRCTSSDRSMCHELAICEIATGACRCKDGFTGDGYTNCT</sequence>
<reference evidence="2 3" key="1">
    <citation type="submission" date="2018-11" db="EMBL/GenBank/DDBJ databases">
        <authorList>
            <consortium name="Pathogen Informatics"/>
        </authorList>
    </citation>
    <scope>NUCLEOTIDE SEQUENCE [LARGE SCALE GENOMIC DNA]</scope>
</reference>
<accession>A0A3P7ILQ8</accession>
<feature type="compositionally biased region" description="Polar residues" evidence="1">
    <location>
        <begin position="82"/>
        <end position="120"/>
    </location>
</feature>
<dbReference type="EMBL" id="UYYB01006705">
    <property type="protein sequence ID" value="VDM67839.1"/>
    <property type="molecule type" value="Genomic_DNA"/>
</dbReference>
<feature type="compositionally biased region" description="Polar residues" evidence="1">
    <location>
        <begin position="37"/>
        <end position="46"/>
    </location>
</feature>
<feature type="region of interest" description="Disordered" evidence="1">
    <location>
        <begin position="184"/>
        <end position="220"/>
    </location>
</feature>
<evidence type="ECO:0008006" key="4">
    <source>
        <dbReference type="Google" id="ProtNLM"/>
    </source>
</evidence>
<organism evidence="2 3">
    <name type="scientific">Strongylus vulgaris</name>
    <name type="common">Blood worm</name>
    <dbReference type="NCBI Taxonomy" id="40348"/>
    <lineage>
        <taxon>Eukaryota</taxon>
        <taxon>Metazoa</taxon>
        <taxon>Ecdysozoa</taxon>
        <taxon>Nematoda</taxon>
        <taxon>Chromadorea</taxon>
        <taxon>Rhabditida</taxon>
        <taxon>Rhabditina</taxon>
        <taxon>Rhabditomorpha</taxon>
        <taxon>Strongyloidea</taxon>
        <taxon>Strongylidae</taxon>
        <taxon>Strongylus</taxon>
    </lineage>
</organism>
<feature type="compositionally biased region" description="Polar residues" evidence="1">
    <location>
        <begin position="58"/>
        <end position="71"/>
    </location>
</feature>